<evidence type="ECO:0000259" key="1">
    <source>
        <dbReference type="SMART" id="SM00347"/>
    </source>
</evidence>
<evidence type="ECO:0000313" key="2">
    <source>
        <dbReference type="EMBL" id="XCB32745.1"/>
    </source>
</evidence>
<dbReference type="InterPro" id="IPR036390">
    <property type="entry name" value="WH_DNA-bd_sf"/>
</dbReference>
<feature type="domain" description="HTH marR-type" evidence="1">
    <location>
        <begin position="32"/>
        <end position="142"/>
    </location>
</feature>
<name>A0AAU7ZP65_9BACT</name>
<gene>
    <name evidence="2" type="ORF">RBB77_20300</name>
</gene>
<dbReference type="SMART" id="SM00347">
    <property type="entry name" value="HTH_MARR"/>
    <property type="match status" value="1"/>
</dbReference>
<reference evidence="2" key="2">
    <citation type="journal article" date="2024" name="Environ. Microbiol.">
        <title>Genome analysis and description of Tunturibacter gen. nov. expands the diversity of Terriglobia in tundra soils.</title>
        <authorList>
            <person name="Messyasz A."/>
            <person name="Mannisto M.K."/>
            <person name="Kerkhof L.J."/>
            <person name="Haggblom M.M."/>
        </authorList>
    </citation>
    <scope>NUCLEOTIDE SEQUENCE</scope>
    <source>
        <strain evidence="2">X5P6</strain>
    </source>
</reference>
<dbReference type="InterPro" id="IPR000835">
    <property type="entry name" value="HTH_MarR-typ"/>
</dbReference>
<dbReference type="KEGG" id="tpsc:RBB77_20300"/>
<dbReference type="PANTHER" id="PTHR33164">
    <property type="entry name" value="TRANSCRIPTIONAL REGULATOR, MARR FAMILY"/>
    <property type="match status" value="1"/>
</dbReference>
<dbReference type="InterPro" id="IPR039422">
    <property type="entry name" value="MarR/SlyA-like"/>
</dbReference>
<dbReference type="Gene3D" id="1.10.10.10">
    <property type="entry name" value="Winged helix-like DNA-binding domain superfamily/Winged helix DNA-binding domain"/>
    <property type="match status" value="1"/>
</dbReference>
<dbReference type="EMBL" id="CP132942">
    <property type="protein sequence ID" value="XCB32745.1"/>
    <property type="molecule type" value="Genomic_DNA"/>
</dbReference>
<dbReference type="Pfam" id="PF12802">
    <property type="entry name" value="MarR_2"/>
    <property type="match status" value="1"/>
</dbReference>
<dbReference type="InterPro" id="IPR036388">
    <property type="entry name" value="WH-like_DNA-bd_sf"/>
</dbReference>
<proteinExistence type="predicted"/>
<dbReference type="PANTHER" id="PTHR33164:SF89">
    <property type="entry name" value="MARR FAMILY REGULATORY PROTEIN"/>
    <property type="match status" value="1"/>
</dbReference>
<dbReference type="AlphaFoldDB" id="A0AAU7ZP65"/>
<protein>
    <submittedName>
        <fullName evidence="2">MarR family winged helix-turn-helix transcriptional regulator</fullName>
    </submittedName>
</protein>
<reference evidence="2" key="1">
    <citation type="submission" date="2023-08" db="EMBL/GenBank/DDBJ databases">
        <authorList>
            <person name="Messyasz A."/>
            <person name="Mannisto M.K."/>
            <person name="Kerkhof L.J."/>
            <person name="Haggblom M."/>
        </authorList>
    </citation>
    <scope>NUCLEOTIDE SEQUENCE</scope>
    <source>
        <strain evidence="2">X5P6</strain>
    </source>
</reference>
<organism evidence="2">
    <name type="scientific">Tunturiibacter psychrotolerans</name>
    <dbReference type="NCBI Taxonomy" id="3069686"/>
    <lineage>
        <taxon>Bacteria</taxon>
        <taxon>Pseudomonadati</taxon>
        <taxon>Acidobacteriota</taxon>
        <taxon>Terriglobia</taxon>
        <taxon>Terriglobales</taxon>
        <taxon>Acidobacteriaceae</taxon>
        <taxon>Tunturiibacter</taxon>
    </lineage>
</organism>
<dbReference type="GO" id="GO:0003700">
    <property type="term" value="F:DNA-binding transcription factor activity"/>
    <property type="evidence" value="ECO:0007669"/>
    <property type="project" value="InterPro"/>
</dbReference>
<accession>A0AAU7ZP65</accession>
<dbReference type="GO" id="GO:0006950">
    <property type="term" value="P:response to stress"/>
    <property type="evidence" value="ECO:0007669"/>
    <property type="project" value="TreeGrafter"/>
</dbReference>
<dbReference type="SUPFAM" id="SSF46785">
    <property type="entry name" value="Winged helix' DNA-binding domain"/>
    <property type="match status" value="1"/>
</dbReference>
<dbReference type="RefSeq" id="WP_353063584.1">
    <property type="nucleotide sequence ID" value="NZ_CP132942.1"/>
</dbReference>
<sequence length="159" mass="18121">MAKPLPNEDRQRLQTLAEFRYTLRQFLQFSEQRAEQAGLHPQQHQLLLHLAGAPDDVETTVTYAAERLGLRHHTVVELSNRCVDAGLIFRKQAALDRRRVLLQVTPKGQRILQALSDDHERELYELVPRMVRALTTIRNSHRLNAGEEASPAATKGNSK</sequence>